<dbReference type="Proteomes" id="UP000288716">
    <property type="component" value="Unassembled WGS sequence"/>
</dbReference>
<keyword evidence="3 5" id="KW-0285">Flavoprotein</keyword>
<dbReference type="GO" id="GO:0016614">
    <property type="term" value="F:oxidoreductase activity, acting on CH-OH group of donors"/>
    <property type="evidence" value="ECO:0007669"/>
    <property type="project" value="InterPro"/>
</dbReference>
<organism evidence="7 8">
    <name type="scientific">Leptotrombidium deliense</name>
    <dbReference type="NCBI Taxonomy" id="299467"/>
    <lineage>
        <taxon>Eukaryota</taxon>
        <taxon>Metazoa</taxon>
        <taxon>Ecdysozoa</taxon>
        <taxon>Arthropoda</taxon>
        <taxon>Chelicerata</taxon>
        <taxon>Arachnida</taxon>
        <taxon>Acari</taxon>
        <taxon>Acariformes</taxon>
        <taxon>Trombidiformes</taxon>
        <taxon>Prostigmata</taxon>
        <taxon>Anystina</taxon>
        <taxon>Parasitengona</taxon>
        <taxon>Trombiculoidea</taxon>
        <taxon>Trombiculidae</taxon>
        <taxon>Leptotrombidium</taxon>
    </lineage>
</organism>
<dbReference type="VEuPathDB" id="VectorBase:LDEU014163"/>
<dbReference type="EMBL" id="NCKV01051627">
    <property type="protein sequence ID" value="RWS06989.1"/>
    <property type="molecule type" value="Genomic_DNA"/>
</dbReference>
<feature type="non-terminal residue" evidence="7">
    <location>
        <position position="1"/>
    </location>
</feature>
<evidence type="ECO:0000313" key="8">
    <source>
        <dbReference type="Proteomes" id="UP000288716"/>
    </source>
</evidence>
<dbReference type="InterPro" id="IPR012132">
    <property type="entry name" value="GMC_OxRdtase"/>
</dbReference>
<comment type="caution">
    <text evidence="7">The sequence shown here is derived from an EMBL/GenBank/DDBJ whole genome shotgun (WGS) entry which is preliminary data.</text>
</comment>
<proteinExistence type="inferred from homology"/>
<comment type="cofactor">
    <cofactor evidence="1">
        <name>FAD</name>
        <dbReference type="ChEBI" id="CHEBI:57692"/>
    </cofactor>
</comment>
<name>A0A443QVF7_9ACAR</name>
<evidence type="ECO:0000256" key="3">
    <source>
        <dbReference type="ARBA" id="ARBA00022630"/>
    </source>
</evidence>
<dbReference type="InterPro" id="IPR036188">
    <property type="entry name" value="FAD/NAD-bd_sf"/>
</dbReference>
<dbReference type="STRING" id="299467.A0A443QVF7"/>
<comment type="similarity">
    <text evidence="2 5">Belongs to the GMC oxidoreductase family.</text>
</comment>
<dbReference type="Gene3D" id="3.50.50.60">
    <property type="entry name" value="FAD/NAD(P)-binding domain"/>
    <property type="match status" value="1"/>
</dbReference>
<keyword evidence="4 5" id="KW-0274">FAD</keyword>
<protein>
    <submittedName>
        <fullName evidence="7">Putative alcohol dehydrogenase-like protein</fullName>
    </submittedName>
</protein>
<dbReference type="PANTHER" id="PTHR11552">
    <property type="entry name" value="GLUCOSE-METHANOL-CHOLINE GMC OXIDOREDUCTASE"/>
    <property type="match status" value="1"/>
</dbReference>
<evidence type="ECO:0000259" key="6">
    <source>
        <dbReference type="PROSITE" id="PS00623"/>
    </source>
</evidence>
<evidence type="ECO:0000256" key="5">
    <source>
        <dbReference type="RuleBase" id="RU003968"/>
    </source>
</evidence>
<evidence type="ECO:0000256" key="2">
    <source>
        <dbReference type="ARBA" id="ARBA00010790"/>
    </source>
</evidence>
<dbReference type="OrthoDB" id="6511838at2759"/>
<feature type="non-terminal residue" evidence="7">
    <location>
        <position position="156"/>
    </location>
</feature>
<evidence type="ECO:0000256" key="1">
    <source>
        <dbReference type="ARBA" id="ARBA00001974"/>
    </source>
</evidence>
<dbReference type="GO" id="GO:0050660">
    <property type="term" value="F:flavin adenine dinucleotide binding"/>
    <property type="evidence" value="ECO:0007669"/>
    <property type="project" value="InterPro"/>
</dbReference>
<evidence type="ECO:0000313" key="7">
    <source>
        <dbReference type="EMBL" id="RWS06989.1"/>
    </source>
</evidence>
<dbReference type="InterPro" id="IPR000172">
    <property type="entry name" value="GMC_OxRdtase_N"/>
</dbReference>
<feature type="domain" description="Glucose-methanol-choline oxidoreductase N-terminal" evidence="6">
    <location>
        <begin position="85"/>
        <end position="108"/>
    </location>
</feature>
<dbReference type="Gene3D" id="3.30.560.10">
    <property type="entry name" value="Glucose Oxidase, domain 3"/>
    <property type="match status" value="1"/>
</dbReference>
<dbReference type="PROSITE" id="PS00623">
    <property type="entry name" value="GMC_OXRED_1"/>
    <property type="match status" value="1"/>
</dbReference>
<dbReference type="PANTHER" id="PTHR11552:SF147">
    <property type="entry name" value="CHOLINE DEHYDROGENASE, MITOCHONDRIAL"/>
    <property type="match status" value="1"/>
</dbReference>
<evidence type="ECO:0000256" key="4">
    <source>
        <dbReference type="ARBA" id="ARBA00022827"/>
    </source>
</evidence>
<accession>A0A443QVF7</accession>
<reference evidence="7 8" key="1">
    <citation type="journal article" date="2018" name="Gigascience">
        <title>Genomes of trombidid mites reveal novel predicted allergens and laterally-transferred genes associated with secondary metabolism.</title>
        <authorList>
            <person name="Dong X."/>
            <person name="Chaisiri K."/>
            <person name="Xia D."/>
            <person name="Armstrong S.D."/>
            <person name="Fang Y."/>
            <person name="Donnelly M.J."/>
            <person name="Kadowaki T."/>
            <person name="McGarry J.W."/>
            <person name="Darby A.C."/>
            <person name="Makepeace B.L."/>
        </authorList>
    </citation>
    <scope>NUCLEOTIDE SEQUENCE [LARGE SCALE GENOMIC DNA]</scope>
    <source>
        <strain evidence="7">UoL-UT</strain>
    </source>
</reference>
<dbReference type="AlphaFoldDB" id="A0A443QVF7"/>
<gene>
    <name evidence="7" type="ORF">B4U80_02604</name>
</gene>
<keyword evidence="8" id="KW-1185">Reference proteome</keyword>
<dbReference type="SUPFAM" id="SSF51905">
    <property type="entry name" value="FAD/NAD(P)-binding domain"/>
    <property type="match status" value="1"/>
</dbReference>
<dbReference type="Pfam" id="PF00732">
    <property type="entry name" value="GMC_oxred_N"/>
    <property type="match status" value="1"/>
</dbReference>
<sequence length="156" mass="17146">NACKLKPKKYDFVIAGGGLAGCIVATRLSENPSFKVVLIEAGSDPPLISKVPMLSFLLMNSKYDWNYTTIPQSDAADRVFGMIRGKMLGGSGSLNTLNWFRGNKRDYDIWQNEGADGWDWNSLLPYFKKTETDLSTDANSASSGFGGPIPLTNPWK</sequence>